<proteinExistence type="predicted"/>
<evidence type="ECO:0000313" key="1">
    <source>
        <dbReference type="EMBL" id="ELU01682.1"/>
    </source>
</evidence>
<sequence length="113" mass="12726">MSGFEVLTNLHKVMRPNKLNKGSKEQAQAAEGLISSKKKKDVVIITAEAGPKQLVDVVELMARELTYSSFRCHEFSVSWAPSRLPIDQYLFMQHSLEFKLHGQKAISQACVFC</sequence>
<gene>
    <name evidence="1" type="ORF">CAPTEDRAFT_214882</name>
</gene>
<dbReference type="EMBL" id="KB304804">
    <property type="protein sequence ID" value="ELU01682.1"/>
    <property type="molecule type" value="Genomic_DNA"/>
</dbReference>
<protein>
    <submittedName>
        <fullName evidence="1 2">Uncharacterized protein</fullName>
    </submittedName>
</protein>
<name>R7UEI2_CAPTE</name>
<keyword evidence="3" id="KW-1185">Reference proteome</keyword>
<reference evidence="3" key="1">
    <citation type="submission" date="2012-12" db="EMBL/GenBank/DDBJ databases">
        <authorList>
            <person name="Hellsten U."/>
            <person name="Grimwood J."/>
            <person name="Chapman J.A."/>
            <person name="Shapiro H."/>
            <person name="Aerts A."/>
            <person name="Otillar R.P."/>
            <person name="Terry A.Y."/>
            <person name="Boore J.L."/>
            <person name="Simakov O."/>
            <person name="Marletaz F."/>
            <person name="Cho S.-J."/>
            <person name="Edsinger-Gonzales E."/>
            <person name="Havlak P."/>
            <person name="Kuo D.-H."/>
            <person name="Larsson T."/>
            <person name="Lv J."/>
            <person name="Arendt D."/>
            <person name="Savage R."/>
            <person name="Osoegawa K."/>
            <person name="de Jong P."/>
            <person name="Lindberg D.R."/>
            <person name="Seaver E.C."/>
            <person name="Weisblat D.A."/>
            <person name="Putnam N.H."/>
            <person name="Grigoriev I.V."/>
            <person name="Rokhsar D.S."/>
        </authorList>
    </citation>
    <scope>NUCLEOTIDE SEQUENCE</scope>
    <source>
        <strain evidence="3">I ESC-2004</strain>
    </source>
</reference>
<evidence type="ECO:0000313" key="2">
    <source>
        <dbReference type="EnsemblMetazoa" id="CapteP214882"/>
    </source>
</evidence>
<organism evidence="1">
    <name type="scientific">Capitella teleta</name>
    <name type="common">Polychaete worm</name>
    <dbReference type="NCBI Taxonomy" id="283909"/>
    <lineage>
        <taxon>Eukaryota</taxon>
        <taxon>Metazoa</taxon>
        <taxon>Spiralia</taxon>
        <taxon>Lophotrochozoa</taxon>
        <taxon>Annelida</taxon>
        <taxon>Polychaeta</taxon>
        <taxon>Sedentaria</taxon>
        <taxon>Scolecida</taxon>
        <taxon>Capitellidae</taxon>
        <taxon>Capitella</taxon>
    </lineage>
</organism>
<reference evidence="1 3" key="2">
    <citation type="journal article" date="2013" name="Nature">
        <title>Insights into bilaterian evolution from three spiralian genomes.</title>
        <authorList>
            <person name="Simakov O."/>
            <person name="Marletaz F."/>
            <person name="Cho S.J."/>
            <person name="Edsinger-Gonzales E."/>
            <person name="Havlak P."/>
            <person name="Hellsten U."/>
            <person name="Kuo D.H."/>
            <person name="Larsson T."/>
            <person name="Lv J."/>
            <person name="Arendt D."/>
            <person name="Savage R."/>
            <person name="Osoegawa K."/>
            <person name="de Jong P."/>
            <person name="Grimwood J."/>
            <person name="Chapman J.A."/>
            <person name="Shapiro H."/>
            <person name="Aerts A."/>
            <person name="Otillar R.P."/>
            <person name="Terry A.Y."/>
            <person name="Boore J.L."/>
            <person name="Grigoriev I.V."/>
            <person name="Lindberg D.R."/>
            <person name="Seaver E.C."/>
            <person name="Weisblat D.A."/>
            <person name="Putnam N.H."/>
            <person name="Rokhsar D.S."/>
        </authorList>
    </citation>
    <scope>NUCLEOTIDE SEQUENCE</scope>
    <source>
        <strain evidence="1 3">I ESC-2004</strain>
    </source>
</reference>
<evidence type="ECO:0000313" key="3">
    <source>
        <dbReference type="Proteomes" id="UP000014760"/>
    </source>
</evidence>
<accession>R7UEI2</accession>
<dbReference type="EnsemblMetazoa" id="CapteT214882">
    <property type="protein sequence ID" value="CapteP214882"/>
    <property type="gene ID" value="CapteG214882"/>
</dbReference>
<dbReference type="EMBL" id="AMQN01009162">
    <property type="status" value="NOT_ANNOTATED_CDS"/>
    <property type="molecule type" value="Genomic_DNA"/>
</dbReference>
<dbReference type="HOGENOM" id="CLU_2135860_0_0_1"/>
<dbReference type="AlphaFoldDB" id="R7UEI2"/>
<reference evidence="2" key="3">
    <citation type="submission" date="2015-06" db="UniProtKB">
        <authorList>
            <consortium name="EnsemblMetazoa"/>
        </authorList>
    </citation>
    <scope>IDENTIFICATION</scope>
</reference>
<dbReference type="Proteomes" id="UP000014760">
    <property type="component" value="Unassembled WGS sequence"/>
</dbReference>